<feature type="domain" description="Radical SAM core" evidence="9">
    <location>
        <begin position="143"/>
        <end position="376"/>
    </location>
</feature>
<dbReference type="SFLD" id="SFLDS00029">
    <property type="entry name" value="Radical_SAM"/>
    <property type="match status" value="1"/>
</dbReference>
<dbReference type="InterPro" id="IPR058240">
    <property type="entry name" value="rSAM_sf"/>
</dbReference>
<dbReference type="AlphaFoldDB" id="A9A0S8"/>
<dbReference type="SMART" id="SM00729">
    <property type="entry name" value="Elp3"/>
    <property type="match status" value="1"/>
</dbReference>
<dbReference type="GO" id="GO:0051539">
    <property type="term" value="F:4 iron, 4 sulfur cluster binding"/>
    <property type="evidence" value="ECO:0007669"/>
    <property type="project" value="UniProtKB-KW"/>
</dbReference>
<organism evidence="10 11">
    <name type="scientific">Desulfosudis oleivorans (strain DSM 6200 / JCM 39069 / Hxd3)</name>
    <name type="common">Desulfococcus oleovorans</name>
    <dbReference type="NCBI Taxonomy" id="96561"/>
    <lineage>
        <taxon>Bacteria</taxon>
        <taxon>Pseudomonadati</taxon>
        <taxon>Thermodesulfobacteriota</taxon>
        <taxon>Desulfobacteria</taxon>
        <taxon>Desulfobacterales</taxon>
        <taxon>Desulfosudaceae</taxon>
        <taxon>Desulfosudis</taxon>
    </lineage>
</organism>
<keyword evidence="3" id="KW-0808">Transferase</keyword>
<dbReference type="PANTHER" id="PTHR11918">
    <property type="entry name" value="RADICAL SAM PROTEINS"/>
    <property type="match status" value="1"/>
</dbReference>
<evidence type="ECO:0000256" key="2">
    <source>
        <dbReference type="ARBA" id="ARBA00022485"/>
    </source>
</evidence>
<keyword evidence="4" id="KW-0949">S-adenosyl-L-methionine</keyword>
<dbReference type="GO" id="GO:0046872">
    <property type="term" value="F:metal ion binding"/>
    <property type="evidence" value="ECO:0007669"/>
    <property type="project" value="UniProtKB-KW"/>
</dbReference>
<dbReference type="STRING" id="96561.Dole_1749"/>
<evidence type="ECO:0000256" key="6">
    <source>
        <dbReference type="ARBA" id="ARBA00023004"/>
    </source>
</evidence>
<dbReference type="Gene3D" id="3.40.50.12160">
    <property type="entry name" value="Methylthiotransferase, N-terminal domain"/>
    <property type="match status" value="1"/>
</dbReference>
<keyword evidence="7" id="KW-0411">Iron-sulfur</keyword>
<evidence type="ECO:0000313" key="10">
    <source>
        <dbReference type="EMBL" id="ABW67553.1"/>
    </source>
</evidence>
<evidence type="ECO:0000256" key="1">
    <source>
        <dbReference type="ARBA" id="ARBA00001966"/>
    </source>
</evidence>
<evidence type="ECO:0000256" key="3">
    <source>
        <dbReference type="ARBA" id="ARBA00022679"/>
    </source>
</evidence>
<dbReference type="GO" id="GO:0035598">
    <property type="term" value="F:tRNA (N(6)-L-threonylcarbamoyladenosine(37)-C(2))-methylthiotransferase activity"/>
    <property type="evidence" value="ECO:0007669"/>
    <property type="project" value="TreeGrafter"/>
</dbReference>
<dbReference type="InterPro" id="IPR020612">
    <property type="entry name" value="Methylthiotransferase_CS"/>
</dbReference>
<evidence type="ECO:0000256" key="4">
    <source>
        <dbReference type="ARBA" id="ARBA00022691"/>
    </source>
</evidence>
<evidence type="ECO:0000259" key="9">
    <source>
        <dbReference type="PROSITE" id="PS51918"/>
    </source>
</evidence>
<dbReference type="InterPro" id="IPR023404">
    <property type="entry name" value="rSAM_horseshoe"/>
</dbReference>
<keyword evidence="11" id="KW-1185">Reference proteome</keyword>
<reference evidence="10 11" key="1">
    <citation type="submission" date="2007-10" db="EMBL/GenBank/DDBJ databases">
        <title>Complete sequence of Desulfococcus oleovorans Hxd3.</title>
        <authorList>
            <consortium name="US DOE Joint Genome Institute"/>
            <person name="Copeland A."/>
            <person name="Lucas S."/>
            <person name="Lapidus A."/>
            <person name="Barry K."/>
            <person name="Glavina del Rio T."/>
            <person name="Dalin E."/>
            <person name="Tice H."/>
            <person name="Pitluck S."/>
            <person name="Kiss H."/>
            <person name="Brettin T."/>
            <person name="Bruce D."/>
            <person name="Detter J.C."/>
            <person name="Han C."/>
            <person name="Schmutz J."/>
            <person name="Larimer F."/>
            <person name="Land M."/>
            <person name="Hauser L."/>
            <person name="Kyrpides N."/>
            <person name="Kim E."/>
            <person name="Wawrik B."/>
            <person name="Richardson P."/>
        </authorList>
    </citation>
    <scope>NUCLEOTIDE SEQUENCE [LARGE SCALE GENOMIC DNA]</scope>
    <source>
        <strain evidence="11">DSM 6200 / JCM 39069 / Hxd3</strain>
    </source>
</reference>
<dbReference type="NCBIfam" id="TIGR01579">
    <property type="entry name" value="MiaB-like-C"/>
    <property type="match status" value="1"/>
</dbReference>
<dbReference type="InterPro" id="IPR005839">
    <property type="entry name" value="Methylthiotransferase"/>
</dbReference>
<sequence length="451" mass="49018">MKSFIIKTLGCKVNQFESEAIAAALISEGWCLADAGGPADLCIVNTCTVTSRGAMQSRQLLRRLRREHPFAMVLATGCHATLNAEELAATGAVDCIVYHCAKYRIPETVRSMEDAFTPGGPVRIVDQGERRDLFTRLSPAAVTGFRTRAFLRIQDGCNAFCAYCIVPHARGPSVSMTPDRVMAALAALDADGRREVVLAGIHLGLYGADLSPSVSLLELLTTVVRRRLVSRLRLSSIEPCELTDDLLDLAAGTDMICDHFHLPLQSGSNDVLGRMGRPYTAEVYADRVAAVRKRVPHAAIGADVLVGFPGETAALFEETFCLVETLPVSYLHVFPFSSRPGTRAAAMDNPVPAEEIKSRCARLRNLGAEKKRIFCQNNYERMVPALVEETPDRKTGLLKAVSTNYLSVLVKGPEALRGQLVNVRIGEQVEGLQVKGEIATPARAAREEADK</sequence>
<dbReference type="Proteomes" id="UP000008561">
    <property type="component" value="Chromosome"/>
</dbReference>
<dbReference type="Gene3D" id="3.80.30.20">
    <property type="entry name" value="tm_1862 like domain"/>
    <property type="match status" value="1"/>
</dbReference>
<dbReference type="PROSITE" id="PS51449">
    <property type="entry name" value="MTTASE_N"/>
    <property type="match status" value="1"/>
</dbReference>
<dbReference type="SFLD" id="SFLDG01082">
    <property type="entry name" value="B12-binding_domain_containing"/>
    <property type="match status" value="1"/>
</dbReference>
<comment type="cofactor">
    <cofactor evidence="1">
        <name>[4Fe-4S] cluster</name>
        <dbReference type="ChEBI" id="CHEBI:49883"/>
    </cofactor>
</comment>
<evidence type="ECO:0000259" key="8">
    <source>
        <dbReference type="PROSITE" id="PS51449"/>
    </source>
</evidence>
<dbReference type="HOGENOM" id="CLU_018697_1_0_7"/>
<dbReference type="InterPro" id="IPR007197">
    <property type="entry name" value="rSAM"/>
</dbReference>
<keyword evidence="2" id="KW-0004">4Fe-4S</keyword>
<evidence type="ECO:0000313" key="11">
    <source>
        <dbReference type="Proteomes" id="UP000008561"/>
    </source>
</evidence>
<dbReference type="eggNOG" id="COG0621">
    <property type="taxonomic scope" value="Bacteria"/>
</dbReference>
<evidence type="ECO:0000256" key="5">
    <source>
        <dbReference type="ARBA" id="ARBA00022723"/>
    </source>
</evidence>
<dbReference type="InterPro" id="IPR006467">
    <property type="entry name" value="MiaB-like_bact"/>
</dbReference>
<dbReference type="Pfam" id="PF04055">
    <property type="entry name" value="Radical_SAM"/>
    <property type="match status" value="1"/>
</dbReference>
<protein>
    <submittedName>
        <fullName evidence="10">MiaB-like tRNA modifying enzyme</fullName>
    </submittedName>
</protein>
<dbReference type="KEGG" id="dol:Dole_1749"/>
<keyword evidence="6" id="KW-0408">Iron</keyword>
<keyword evidence="5" id="KW-0479">Metal-binding</keyword>
<dbReference type="EMBL" id="CP000859">
    <property type="protein sequence ID" value="ABW67553.1"/>
    <property type="molecule type" value="Genomic_DNA"/>
</dbReference>
<gene>
    <name evidence="10" type="ordered locus">Dole_1749</name>
</gene>
<dbReference type="PROSITE" id="PS51918">
    <property type="entry name" value="RADICAL_SAM"/>
    <property type="match status" value="1"/>
</dbReference>
<dbReference type="SUPFAM" id="SSF102114">
    <property type="entry name" value="Radical SAM enzymes"/>
    <property type="match status" value="1"/>
</dbReference>
<dbReference type="InterPro" id="IPR038135">
    <property type="entry name" value="Methylthiotransferase_N_sf"/>
</dbReference>
<evidence type="ECO:0000256" key="7">
    <source>
        <dbReference type="ARBA" id="ARBA00023014"/>
    </source>
</evidence>
<name>A9A0S8_DESOH</name>
<dbReference type="InterPro" id="IPR013848">
    <property type="entry name" value="Methylthiotransferase_N"/>
</dbReference>
<accession>A9A0S8</accession>
<dbReference type="OrthoDB" id="9805215at2"/>
<feature type="domain" description="MTTase N-terminal" evidence="8">
    <location>
        <begin position="2"/>
        <end position="114"/>
    </location>
</feature>
<dbReference type="PANTHER" id="PTHR11918:SF45">
    <property type="entry name" value="THREONYLCARBAMOYLADENOSINE TRNA METHYLTHIOTRANSFERASE"/>
    <property type="match status" value="1"/>
</dbReference>
<proteinExistence type="predicted"/>
<dbReference type="Pfam" id="PF00919">
    <property type="entry name" value="UPF0004"/>
    <property type="match status" value="1"/>
</dbReference>
<dbReference type="NCBIfam" id="TIGR00089">
    <property type="entry name" value="MiaB/RimO family radical SAM methylthiotransferase"/>
    <property type="match status" value="1"/>
</dbReference>
<dbReference type="InterPro" id="IPR006638">
    <property type="entry name" value="Elp3/MiaA/NifB-like_rSAM"/>
</dbReference>
<dbReference type="RefSeq" id="WP_012175169.1">
    <property type="nucleotide sequence ID" value="NC_009943.1"/>
</dbReference>
<dbReference type="PROSITE" id="PS01278">
    <property type="entry name" value="MTTASE_RADICAL"/>
    <property type="match status" value="1"/>
</dbReference>